<dbReference type="PANTHER" id="PTHR48100">
    <property type="entry name" value="BROAD-SPECIFICITY PHOSPHATASE YOR283W-RELATED"/>
    <property type="match status" value="1"/>
</dbReference>
<evidence type="ECO:0000313" key="2">
    <source>
        <dbReference type="EMBL" id="QEI04851.1"/>
    </source>
</evidence>
<dbReference type="KEGG" id="pacr:FXN63_02585"/>
<gene>
    <name evidence="2" type="ORF">FXN63_02585</name>
</gene>
<dbReference type="InterPro" id="IPR029033">
    <property type="entry name" value="His_PPase_superfam"/>
</dbReference>
<dbReference type="EMBL" id="CP043046">
    <property type="protein sequence ID" value="QEI04851.1"/>
    <property type="molecule type" value="Genomic_DNA"/>
</dbReference>
<dbReference type="SUPFAM" id="SSF53254">
    <property type="entry name" value="Phosphoglycerate mutase-like"/>
    <property type="match status" value="1"/>
</dbReference>
<keyword evidence="3" id="KW-1185">Reference proteome</keyword>
<dbReference type="CDD" id="cd07067">
    <property type="entry name" value="HP_PGM_like"/>
    <property type="match status" value="1"/>
</dbReference>
<dbReference type="PANTHER" id="PTHR48100:SF1">
    <property type="entry name" value="HISTIDINE PHOSPHATASE FAMILY PROTEIN-RELATED"/>
    <property type="match status" value="1"/>
</dbReference>
<feature type="region of interest" description="Disordered" evidence="1">
    <location>
        <begin position="1"/>
        <end position="47"/>
    </location>
</feature>
<dbReference type="GO" id="GO:0005737">
    <property type="term" value="C:cytoplasm"/>
    <property type="evidence" value="ECO:0007669"/>
    <property type="project" value="TreeGrafter"/>
</dbReference>
<protein>
    <submittedName>
        <fullName evidence="2">Phosphoglycerate mutase</fullName>
    </submittedName>
</protein>
<dbReference type="AlphaFoldDB" id="A0A5C0AVZ2"/>
<evidence type="ECO:0000313" key="3">
    <source>
        <dbReference type="Proteomes" id="UP000325161"/>
    </source>
</evidence>
<name>A0A5C0AVZ2_9BURK</name>
<dbReference type="Gene3D" id="3.40.50.1240">
    <property type="entry name" value="Phosphoglycerate mutase-like"/>
    <property type="match status" value="1"/>
</dbReference>
<accession>A0A5C0AVZ2</accession>
<feature type="compositionally biased region" description="Polar residues" evidence="1">
    <location>
        <begin position="1"/>
        <end position="45"/>
    </location>
</feature>
<dbReference type="Pfam" id="PF00300">
    <property type="entry name" value="His_Phos_1"/>
    <property type="match status" value="1"/>
</dbReference>
<reference evidence="2 3" key="1">
    <citation type="submission" date="2019-08" db="EMBL/GenBank/DDBJ databases">
        <title>Amphibian skin-associated Pigmentiphaga: genome sequence and occurrence across geography and hosts.</title>
        <authorList>
            <person name="Bletz M.C."/>
            <person name="Bunk B."/>
            <person name="Sproeer C."/>
            <person name="Biwer P."/>
            <person name="Reiter S."/>
            <person name="Rabemananjara F.C.E."/>
            <person name="Schulz S."/>
            <person name="Overmann J."/>
            <person name="Vences M."/>
        </authorList>
    </citation>
    <scope>NUCLEOTIDE SEQUENCE [LARGE SCALE GENOMIC DNA]</scope>
    <source>
        <strain evidence="2 3">Mada1488</strain>
    </source>
</reference>
<sequence length="239" mass="25888">MSRMVNSASTSPTTPNADASLNTSARSATQPNAPSNTPSQTTSAARHNGPRTLWLVRHPQPLIASGICYGQSDLDVDADALRALVARLHVRVPAGLAVTSSPLLRCRVLAQAIADSRHAAPPVFDPRWAEMHFGEWEMCAWNAISRPAIDAWAADFLDYLPPGGESVRQVAARVRAAFEDWRTHGAQDALIVTHAGPMQLLMRELRGQPLSQRGEKLAYGALVECRLNAQGNIHILEHG</sequence>
<dbReference type="GO" id="GO:0016791">
    <property type="term" value="F:phosphatase activity"/>
    <property type="evidence" value="ECO:0007669"/>
    <property type="project" value="TreeGrafter"/>
</dbReference>
<dbReference type="OrthoDB" id="5296884at2"/>
<proteinExistence type="predicted"/>
<organism evidence="2 3">
    <name type="scientific">Pigmentiphaga aceris</name>
    <dbReference type="NCBI Taxonomy" id="1940612"/>
    <lineage>
        <taxon>Bacteria</taxon>
        <taxon>Pseudomonadati</taxon>
        <taxon>Pseudomonadota</taxon>
        <taxon>Betaproteobacteria</taxon>
        <taxon>Burkholderiales</taxon>
        <taxon>Alcaligenaceae</taxon>
        <taxon>Pigmentiphaga</taxon>
    </lineage>
</organism>
<dbReference type="InterPro" id="IPR013078">
    <property type="entry name" value="His_Pase_superF_clade-1"/>
</dbReference>
<dbReference type="InterPro" id="IPR050275">
    <property type="entry name" value="PGM_Phosphatase"/>
</dbReference>
<dbReference type="SMART" id="SM00855">
    <property type="entry name" value="PGAM"/>
    <property type="match status" value="1"/>
</dbReference>
<evidence type="ECO:0000256" key="1">
    <source>
        <dbReference type="SAM" id="MobiDB-lite"/>
    </source>
</evidence>
<dbReference type="Proteomes" id="UP000325161">
    <property type="component" value="Chromosome"/>
</dbReference>